<protein>
    <submittedName>
        <fullName evidence="1">Uncharacterized protein</fullName>
    </submittedName>
</protein>
<dbReference type="AlphaFoldDB" id="A0AAW0WUS0"/>
<name>A0AAW0WUS0_CHEQU</name>
<reference evidence="1 2" key="1">
    <citation type="journal article" date="2024" name="BMC Genomics">
        <title>Genome assembly of redclaw crayfish (Cherax quadricarinatus) provides insights into its immune adaptation and hypoxia tolerance.</title>
        <authorList>
            <person name="Liu Z."/>
            <person name="Zheng J."/>
            <person name="Li H."/>
            <person name="Fang K."/>
            <person name="Wang S."/>
            <person name="He J."/>
            <person name="Zhou D."/>
            <person name="Weng S."/>
            <person name="Chi M."/>
            <person name="Gu Z."/>
            <person name="He J."/>
            <person name="Li F."/>
            <person name="Wang M."/>
        </authorList>
    </citation>
    <scope>NUCLEOTIDE SEQUENCE [LARGE SCALE GENOMIC DNA]</scope>
    <source>
        <strain evidence="1">ZL_2023a</strain>
    </source>
</reference>
<sequence length="112" mass="13342">MLKRQNTRARSVSVTTKNMKYKKAQYRDWNNTQITRTYEREAYNDVLVQLAPFMSHAEPRRHHKLLSPMCSLCKDHKSILLGHKILQDINRDRLLIRNEQEQEGMDGNYTPK</sequence>
<dbReference type="Proteomes" id="UP001445076">
    <property type="component" value="Unassembled WGS sequence"/>
</dbReference>
<evidence type="ECO:0000313" key="1">
    <source>
        <dbReference type="EMBL" id="KAK8729509.1"/>
    </source>
</evidence>
<comment type="caution">
    <text evidence="1">The sequence shown here is derived from an EMBL/GenBank/DDBJ whole genome shotgun (WGS) entry which is preliminary data.</text>
</comment>
<evidence type="ECO:0000313" key="2">
    <source>
        <dbReference type="Proteomes" id="UP001445076"/>
    </source>
</evidence>
<dbReference type="EMBL" id="JARKIK010000067">
    <property type="protein sequence ID" value="KAK8729509.1"/>
    <property type="molecule type" value="Genomic_DNA"/>
</dbReference>
<gene>
    <name evidence="1" type="ORF">OTU49_008512</name>
</gene>
<organism evidence="1 2">
    <name type="scientific">Cherax quadricarinatus</name>
    <name type="common">Australian red claw crayfish</name>
    <dbReference type="NCBI Taxonomy" id="27406"/>
    <lineage>
        <taxon>Eukaryota</taxon>
        <taxon>Metazoa</taxon>
        <taxon>Ecdysozoa</taxon>
        <taxon>Arthropoda</taxon>
        <taxon>Crustacea</taxon>
        <taxon>Multicrustacea</taxon>
        <taxon>Malacostraca</taxon>
        <taxon>Eumalacostraca</taxon>
        <taxon>Eucarida</taxon>
        <taxon>Decapoda</taxon>
        <taxon>Pleocyemata</taxon>
        <taxon>Astacidea</taxon>
        <taxon>Parastacoidea</taxon>
        <taxon>Parastacidae</taxon>
        <taxon>Cherax</taxon>
    </lineage>
</organism>
<accession>A0AAW0WUS0</accession>
<proteinExistence type="predicted"/>
<keyword evidence="2" id="KW-1185">Reference proteome</keyword>